<dbReference type="InterPro" id="IPR018211">
    <property type="entry name" value="ADH_Fe_CS"/>
</dbReference>
<dbReference type="AlphaFoldDB" id="A0A7I8DRN2"/>
<dbReference type="RefSeq" id="WP_185255634.1">
    <property type="nucleotide sequence ID" value="NZ_AP023368.1"/>
</dbReference>
<dbReference type="GO" id="GO:0005829">
    <property type="term" value="C:cytosol"/>
    <property type="evidence" value="ECO:0007669"/>
    <property type="project" value="TreeGrafter"/>
</dbReference>
<dbReference type="Gene3D" id="1.20.1090.10">
    <property type="entry name" value="Dehydroquinate synthase-like - alpha domain"/>
    <property type="match status" value="1"/>
</dbReference>
<dbReference type="GO" id="GO:0046872">
    <property type="term" value="F:metal ion binding"/>
    <property type="evidence" value="ECO:0007669"/>
    <property type="project" value="InterPro"/>
</dbReference>
<dbReference type="SUPFAM" id="SSF56796">
    <property type="entry name" value="Dehydroquinate synthase-like"/>
    <property type="match status" value="1"/>
</dbReference>
<evidence type="ECO:0000313" key="4">
    <source>
        <dbReference type="EMBL" id="BCJ99911.1"/>
    </source>
</evidence>
<evidence type="ECO:0000259" key="2">
    <source>
        <dbReference type="Pfam" id="PF00465"/>
    </source>
</evidence>
<dbReference type="PANTHER" id="PTHR43633:SF1">
    <property type="entry name" value="ALCOHOL DEHYDROGENASE YQHD"/>
    <property type="match status" value="1"/>
</dbReference>
<gene>
    <name evidence="4" type="ORF">bsdcttw_29520</name>
</gene>
<dbReference type="Gene3D" id="3.40.50.1970">
    <property type="match status" value="1"/>
</dbReference>
<keyword evidence="5" id="KW-1185">Reference proteome</keyword>
<dbReference type="CDD" id="cd08187">
    <property type="entry name" value="BDH"/>
    <property type="match status" value="1"/>
</dbReference>
<dbReference type="InterPro" id="IPR056798">
    <property type="entry name" value="ADH_Fe_C"/>
</dbReference>
<dbReference type="PANTHER" id="PTHR43633">
    <property type="entry name" value="ALCOHOL DEHYDROGENASE YQHD"/>
    <property type="match status" value="1"/>
</dbReference>
<name>A0A7I8DRN2_9FIRM</name>
<dbReference type="Proteomes" id="UP000515703">
    <property type="component" value="Chromosome"/>
</dbReference>
<dbReference type="GO" id="GO:0008106">
    <property type="term" value="F:alcohol dehydrogenase (NADP+) activity"/>
    <property type="evidence" value="ECO:0007669"/>
    <property type="project" value="TreeGrafter"/>
</dbReference>
<reference evidence="4 5" key="1">
    <citation type="submission" date="2020-08" db="EMBL/GenBank/DDBJ databases">
        <title>Draft genome sequencing of an Anaerocolumna strain isolated from anoxic soil subjected to BSD treatment.</title>
        <authorList>
            <person name="Uek A."/>
            <person name="Tonouchi A."/>
        </authorList>
    </citation>
    <scope>NUCLEOTIDE SEQUENCE [LARGE SCALE GENOMIC DNA]</scope>
    <source>
        <strain evidence="4 5">CTTW</strain>
    </source>
</reference>
<organism evidence="4 5">
    <name type="scientific">Anaerocolumna chitinilytica</name>
    <dbReference type="NCBI Taxonomy" id="1727145"/>
    <lineage>
        <taxon>Bacteria</taxon>
        <taxon>Bacillati</taxon>
        <taxon>Bacillota</taxon>
        <taxon>Clostridia</taxon>
        <taxon>Lachnospirales</taxon>
        <taxon>Lachnospiraceae</taxon>
        <taxon>Anaerocolumna</taxon>
    </lineage>
</organism>
<dbReference type="InterPro" id="IPR001670">
    <property type="entry name" value="ADH_Fe/GldA"/>
</dbReference>
<dbReference type="KEGG" id="acht:bsdcttw_29520"/>
<dbReference type="EMBL" id="AP023368">
    <property type="protein sequence ID" value="BCJ99911.1"/>
    <property type="molecule type" value="Genomic_DNA"/>
</dbReference>
<reference evidence="4 5" key="2">
    <citation type="submission" date="2020-08" db="EMBL/GenBank/DDBJ databases">
        <authorList>
            <person name="Ueki A."/>
            <person name="Tonouchi A."/>
        </authorList>
    </citation>
    <scope>NUCLEOTIDE SEQUENCE [LARGE SCALE GENOMIC DNA]</scope>
    <source>
        <strain evidence="4 5">CTTW</strain>
    </source>
</reference>
<dbReference type="Pfam" id="PF00465">
    <property type="entry name" value="Fe-ADH"/>
    <property type="match status" value="1"/>
</dbReference>
<feature type="domain" description="Fe-containing alcohol dehydrogenase-like C-terminal" evidence="3">
    <location>
        <begin position="189"/>
        <end position="393"/>
    </location>
</feature>
<dbReference type="FunFam" id="3.40.50.1970:FF:000003">
    <property type="entry name" value="Alcohol dehydrogenase, iron-containing"/>
    <property type="match status" value="1"/>
</dbReference>
<feature type="domain" description="Alcohol dehydrogenase iron-type/glycerol dehydrogenase GldA" evidence="2">
    <location>
        <begin position="9"/>
        <end position="177"/>
    </location>
</feature>
<accession>A0A7I8DRN2</accession>
<dbReference type="InterPro" id="IPR044731">
    <property type="entry name" value="BDH-like"/>
</dbReference>
<evidence type="ECO:0000313" key="5">
    <source>
        <dbReference type="Proteomes" id="UP000515703"/>
    </source>
</evidence>
<evidence type="ECO:0000259" key="3">
    <source>
        <dbReference type="Pfam" id="PF25137"/>
    </source>
</evidence>
<protein>
    <submittedName>
        <fullName evidence="4">NADH-dependent alcohol dehydrogenase</fullName>
    </submittedName>
</protein>
<evidence type="ECO:0000256" key="1">
    <source>
        <dbReference type="ARBA" id="ARBA00023002"/>
    </source>
</evidence>
<dbReference type="PROSITE" id="PS00060">
    <property type="entry name" value="ADH_IRON_2"/>
    <property type="match status" value="1"/>
</dbReference>
<dbReference type="GO" id="GO:1990362">
    <property type="term" value="F:butanol dehydrogenase (NAD+) activity"/>
    <property type="evidence" value="ECO:0007669"/>
    <property type="project" value="InterPro"/>
</dbReference>
<keyword evidence="1" id="KW-0560">Oxidoreductase</keyword>
<proteinExistence type="predicted"/>
<sequence>MRQFTAYTPTKIILGADAHRNVGAQVLEYGRKVLLVYGGQSLKSNGTYQDIVDSLEQSNLSFVELGGVQPNPKLSLVYQGIQLCRKEKIDFILAAGGGSVIDTAKAIAAGVCYEGDVWDFFVEGKAPKKMLPVGVILTIPAAGSEAGCASVITKEDTKEKRTLVNELAFPKFAILNPSLCFTLPKKQIAAGGTDIFAHVMERYFEPVGGNEFSDRLCEATMITVLELLPRVMNNPRDYDAWANLMWAGSIAHNGILGAGRQEDWASHNIEHELSAEYDIAHGAGLAIIIPAWMRYVYKKHPERFLQFAERVFGTKTSENTYLNSEAYKEEIIQTTIDGLEEFFRSLGQATRLSEAGIDDSRFDIMAKRATQKGSLGSFMKLETEDVLNIYRMAL</sequence>
<dbReference type="Pfam" id="PF25137">
    <property type="entry name" value="ADH_Fe_C"/>
    <property type="match status" value="1"/>
</dbReference>
<dbReference type="GO" id="GO:1990002">
    <property type="term" value="F:methylglyoxal reductase (NADPH) (acetol producing) activity"/>
    <property type="evidence" value="ECO:0007669"/>
    <property type="project" value="TreeGrafter"/>
</dbReference>